<evidence type="ECO:0000259" key="3">
    <source>
        <dbReference type="PROSITE" id="PS50977"/>
    </source>
</evidence>
<dbReference type="PROSITE" id="PS50977">
    <property type="entry name" value="HTH_TETR_2"/>
    <property type="match status" value="1"/>
</dbReference>
<dbReference type="InterPro" id="IPR050624">
    <property type="entry name" value="HTH-type_Tx_Regulator"/>
</dbReference>
<feature type="domain" description="HTH tetR-type" evidence="3">
    <location>
        <begin position="10"/>
        <end position="70"/>
    </location>
</feature>
<dbReference type="Pfam" id="PF00440">
    <property type="entry name" value="TetR_N"/>
    <property type="match status" value="1"/>
</dbReference>
<sequence length="198" mass="23355">MKDQEVNERRDTKETILKSAVKLFSRNGYEQTSIRDIANEANINCSMINYHFESKENLLVTILQDLYVSIASIDELSENNTEEKSQLEHYIRSSVQELFRLDGISLLFISEQVHASTPKTRQLITQMEQAHFYRFCKIMDTQRTQLKVKNSDRDLLYHSIFGLVKQMIIKGRRRERSQKHTEKCTVDDIMDYINKNIL</sequence>
<dbReference type="PRINTS" id="PR00455">
    <property type="entry name" value="HTHTETR"/>
</dbReference>
<evidence type="ECO:0000313" key="4">
    <source>
        <dbReference type="EMBL" id="SEM31905.1"/>
    </source>
</evidence>
<dbReference type="Proteomes" id="UP000199450">
    <property type="component" value="Unassembled WGS sequence"/>
</dbReference>
<reference evidence="5" key="1">
    <citation type="submission" date="2016-10" db="EMBL/GenBank/DDBJ databases">
        <authorList>
            <person name="Varghese N."/>
            <person name="Submissions S."/>
        </authorList>
    </citation>
    <scope>NUCLEOTIDE SEQUENCE [LARGE SCALE GENOMIC DNA]</scope>
    <source>
        <strain evidence="5">DSM 17453</strain>
    </source>
</reference>
<dbReference type="RefSeq" id="WP_089999034.1">
    <property type="nucleotide sequence ID" value="NZ_FOBV01000002.1"/>
</dbReference>
<organism evidence="4 5">
    <name type="scientific">Chryseobacterium taichungense</name>
    <dbReference type="NCBI Taxonomy" id="295069"/>
    <lineage>
        <taxon>Bacteria</taxon>
        <taxon>Pseudomonadati</taxon>
        <taxon>Bacteroidota</taxon>
        <taxon>Flavobacteriia</taxon>
        <taxon>Flavobacteriales</taxon>
        <taxon>Weeksellaceae</taxon>
        <taxon>Chryseobacterium group</taxon>
        <taxon>Chryseobacterium</taxon>
    </lineage>
</organism>
<dbReference type="SUPFAM" id="SSF46689">
    <property type="entry name" value="Homeodomain-like"/>
    <property type="match status" value="1"/>
</dbReference>
<keyword evidence="1 2" id="KW-0238">DNA-binding</keyword>
<dbReference type="GO" id="GO:0003677">
    <property type="term" value="F:DNA binding"/>
    <property type="evidence" value="ECO:0007669"/>
    <property type="project" value="UniProtKB-UniRule"/>
</dbReference>
<dbReference type="InterPro" id="IPR009057">
    <property type="entry name" value="Homeodomain-like_sf"/>
</dbReference>
<evidence type="ECO:0000313" key="5">
    <source>
        <dbReference type="Proteomes" id="UP000199450"/>
    </source>
</evidence>
<proteinExistence type="predicted"/>
<evidence type="ECO:0000256" key="1">
    <source>
        <dbReference type="ARBA" id="ARBA00023125"/>
    </source>
</evidence>
<name>A0A1H7XE22_9FLAO</name>
<keyword evidence="5" id="KW-1185">Reference proteome</keyword>
<dbReference type="OrthoDB" id="9789566at2"/>
<dbReference type="AlphaFoldDB" id="A0A1H7XE22"/>
<dbReference type="PANTHER" id="PTHR43479">
    <property type="entry name" value="ACREF/ENVCD OPERON REPRESSOR-RELATED"/>
    <property type="match status" value="1"/>
</dbReference>
<evidence type="ECO:0000256" key="2">
    <source>
        <dbReference type="PROSITE-ProRule" id="PRU00335"/>
    </source>
</evidence>
<gene>
    <name evidence="4" type="ORF">SAMN05421856_102376</name>
</gene>
<protein>
    <submittedName>
        <fullName evidence="4">DNA-binding transcriptional regulator, AcrR family</fullName>
    </submittedName>
</protein>
<dbReference type="PANTHER" id="PTHR43479:SF11">
    <property type="entry name" value="ACREF_ENVCD OPERON REPRESSOR-RELATED"/>
    <property type="match status" value="1"/>
</dbReference>
<dbReference type="InterPro" id="IPR001647">
    <property type="entry name" value="HTH_TetR"/>
</dbReference>
<accession>A0A1H7XE22</accession>
<dbReference type="Gene3D" id="1.10.357.10">
    <property type="entry name" value="Tetracycline Repressor, domain 2"/>
    <property type="match status" value="1"/>
</dbReference>
<dbReference type="EMBL" id="FOBV01000002">
    <property type="protein sequence ID" value="SEM31905.1"/>
    <property type="molecule type" value="Genomic_DNA"/>
</dbReference>
<feature type="DNA-binding region" description="H-T-H motif" evidence="2">
    <location>
        <begin position="33"/>
        <end position="52"/>
    </location>
</feature>